<dbReference type="OrthoDB" id="74314at2759"/>
<evidence type="ECO:0000313" key="3">
    <source>
        <dbReference type="Proteomes" id="UP000276834"/>
    </source>
</evidence>
<feature type="non-terminal residue" evidence="2">
    <location>
        <position position="864"/>
    </location>
</feature>
<feature type="region of interest" description="Disordered" evidence="1">
    <location>
        <begin position="193"/>
        <end position="212"/>
    </location>
</feature>
<accession>A0A3L8Q612</accession>
<evidence type="ECO:0000256" key="1">
    <source>
        <dbReference type="SAM" id="MobiDB-lite"/>
    </source>
</evidence>
<comment type="caution">
    <text evidence="2">The sequence shown here is derived from an EMBL/GenBank/DDBJ whole genome shotgun (WGS) entry which is preliminary data.</text>
</comment>
<name>A0A3L8Q612_CHLGU</name>
<protein>
    <submittedName>
        <fullName evidence="2">Uncharacterized protein</fullName>
    </submittedName>
</protein>
<organism evidence="2 3">
    <name type="scientific">Chloebia gouldiae</name>
    <name type="common">Gouldian finch</name>
    <name type="synonym">Erythrura gouldiae</name>
    <dbReference type="NCBI Taxonomy" id="44316"/>
    <lineage>
        <taxon>Eukaryota</taxon>
        <taxon>Metazoa</taxon>
        <taxon>Chordata</taxon>
        <taxon>Craniata</taxon>
        <taxon>Vertebrata</taxon>
        <taxon>Euteleostomi</taxon>
        <taxon>Archelosauria</taxon>
        <taxon>Archosauria</taxon>
        <taxon>Dinosauria</taxon>
        <taxon>Saurischia</taxon>
        <taxon>Theropoda</taxon>
        <taxon>Coelurosauria</taxon>
        <taxon>Aves</taxon>
        <taxon>Neognathae</taxon>
        <taxon>Neoaves</taxon>
        <taxon>Telluraves</taxon>
        <taxon>Australaves</taxon>
        <taxon>Passeriformes</taxon>
        <taxon>Passeroidea</taxon>
        <taxon>Passeridae</taxon>
        <taxon>Chloebia</taxon>
    </lineage>
</organism>
<proteinExistence type="predicted"/>
<gene>
    <name evidence="2" type="ORF">DV515_00019238</name>
</gene>
<dbReference type="AlphaFoldDB" id="A0A3L8Q612"/>
<feature type="region of interest" description="Disordered" evidence="1">
    <location>
        <begin position="73"/>
        <end position="107"/>
    </location>
</feature>
<dbReference type="Proteomes" id="UP000276834">
    <property type="component" value="Unassembled WGS sequence"/>
</dbReference>
<reference evidence="2 3" key="1">
    <citation type="journal article" date="2018" name="Proc. R. Soc. B">
        <title>A non-coding region near Follistatin controls head colour polymorphism in the Gouldian finch.</title>
        <authorList>
            <person name="Toomey M.B."/>
            <person name="Marques C.I."/>
            <person name="Andrade P."/>
            <person name="Araujo P.M."/>
            <person name="Sabatino S."/>
            <person name="Gazda M.A."/>
            <person name="Afonso S."/>
            <person name="Lopes R.J."/>
            <person name="Corbo J.C."/>
            <person name="Carneiro M."/>
        </authorList>
    </citation>
    <scope>NUCLEOTIDE SEQUENCE [LARGE SCALE GENOMIC DNA]</scope>
    <source>
        <strain evidence="2">Red01</strain>
        <tissue evidence="2">Muscle</tissue>
    </source>
</reference>
<keyword evidence="3" id="KW-1185">Reference proteome</keyword>
<dbReference type="EMBL" id="QUSF01006894">
    <property type="protein sequence ID" value="RLV62512.1"/>
    <property type="molecule type" value="Genomic_DNA"/>
</dbReference>
<sequence>MSTQGHGDGAGGADGIAPGCFWHWPGVPAFLVPQESMDGWKGWSALLLAPARSFLWHRNPDLALGVWDREEHPLTPSPGGFVPSQPQSHARNGEGEEEEEEEASLPVQPAQLFAPKSLVLVSRLDHAEVFRVSRGGAGSWGAAQGRGQLCWERLPARGVGTRWHSPGSWPRPAPGTPALWGRGCRWSRMAAGHGAAAGPAPEEQPLPGSTACASSAGSRGAALCAGEALGGLGMDCIHGEGLGMSREGKDPGRASSSFQGLKGLQESCRLTGDKDGGTGHREWLPLPEGSHGWDPGNEEFLAGLGLPEQLGLPLDPWDVPGQAGHWGWSSLGQGEVSLPCVEHKLEQLQGTGSLHLFLETEVSCQLLPWDRSTSSSLVIPAGRALSCSSLIIPLCQSLPGPAPQIPEFVFSLFIDGWKQHPEGAWNTNSSNPSLPACPEGCPVLVPPELGLLLLPNWNKLFLWAGSHSDYPGLTRVQVCCQGHHQILGISLGKDPLPCLPWGLCGLGRLEQPSCPGHLSPGALGSPWALLLWSSGLGDTSPALVGSAQGWGRAPGWSIPSLRTRNAWSWHCPGGVPSSLRCSAVLCSPLQNSLGLIYTIYVDGLSVSLENVIGNLLTCTIPITGGAQVGVLVSWCPAACPSQPTPAPHASVGPVGRPGSCFQAQIPLRSSISQGAPAAASMEHQGLDVGAGQSVQTFPGPWHSWGLAVCSALWDPAVESCSRAKCRAGTAAGTRASRARTAAWSSSWGTGLVLCPWLCQVLCLCPCWVLCQVLCPWLCQVLCLCPCWVLCLCWGPEEQQLLLQLRPPTPLLSPQSHVSLQPALLRPSWAQHMELGGSLGMAERESPAGALGRRLGTAALCPGAL</sequence>
<evidence type="ECO:0000313" key="2">
    <source>
        <dbReference type="EMBL" id="RLV62512.1"/>
    </source>
</evidence>